<proteinExistence type="predicted"/>
<name>A0A1F7X052_9BACT</name>
<evidence type="ECO:0000313" key="2">
    <source>
        <dbReference type="Proteomes" id="UP000178735"/>
    </source>
</evidence>
<comment type="caution">
    <text evidence="1">The sequence shown here is derived from an EMBL/GenBank/DDBJ whole genome shotgun (WGS) entry which is preliminary data.</text>
</comment>
<reference evidence="1 2" key="1">
    <citation type="journal article" date="2016" name="Nat. Commun.">
        <title>Thousands of microbial genomes shed light on interconnected biogeochemical processes in an aquifer system.</title>
        <authorList>
            <person name="Anantharaman K."/>
            <person name="Brown C.T."/>
            <person name="Hug L.A."/>
            <person name="Sharon I."/>
            <person name="Castelle C.J."/>
            <person name="Probst A.J."/>
            <person name="Thomas B.C."/>
            <person name="Singh A."/>
            <person name="Wilkins M.J."/>
            <person name="Karaoz U."/>
            <person name="Brodie E.L."/>
            <person name="Williams K.H."/>
            <person name="Hubbard S.S."/>
            <person name="Banfield J.F."/>
        </authorList>
    </citation>
    <scope>NUCLEOTIDE SEQUENCE [LARGE SCALE GENOMIC DNA]</scope>
</reference>
<sequence>MILKTIRTIIDRKSFMLPAASLMAALLAYGTLCVRPEILRAEMLPVSEAARSAASAAAGEENYGKTGAAETIALIKEAADSSGLSFLRLRFISENSPESDMIKIDYNFAASNLIHLCDFIDTINFEMNALNAEIVSLSVVSEKKSTASPRRRVTAAATKVYGISLTVARHREHTRALNSAGMLLTDYSSIIKYCSYKYEISSVILSEHSCQLALSGNFSLKGTKKSLLEFMGRKQFNRVSGFELSEKGYTTAPNQILMPFLLQIYFEK</sequence>
<protein>
    <submittedName>
        <fullName evidence="1">Uncharacterized protein</fullName>
    </submittedName>
</protein>
<organism evidence="1 2">
    <name type="scientific">Candidatus Wallbacteria bacterium GWC2_49_35</name>
    <dbReference type="NCBI Taxonomy" id="1817813"/>
    <lineage>
        <taxon>Bacteria</taxon>
        <taxon>Candidatus Walliibacteriota</taxon>
    </lineage>
</organism>
<dbReference type="Proteomes" id="UP000178735">
    <property type="component" value="Unassembled WGS sequence"/>
</dbReference>
<gene>
    <name evidence="1" type="ORF">A2008_10615</name>
</gene>
<dbReference type="STRING" id="1817813.A2008_10615"/>
<accession>A0A1F7X052</accession>
<evidence type="ECO:0000313" key="1">
    <source>
        <dbReference type="EMBL" id="OGM08456.1"/>
    </source>
</evidence>
<dbReference type="AlphaFoldDB" id="A0A1F7X052"/>
<dbReference type="EMBL" id="MGFH01000012">
    <property type="protein sequence ID" value="OGM08456.1"/>
    <property type="molecule type" value="Genomic_DNA"/>
</dbReference>